<name>A0ABN9SIC1_9DINO</name>
<dbReference type="Proteomes" id="UP001189429">
    <property type="component" value="Unassembled WGS sequence"/>
</dbReference>
<evidence type="ECO:0008006" key="4">
    <source>
        <dbReference type="Google" id="ProtNLM"/>
    </source>
</evidence>
<feature type="non-terminal residue" evidence="2">
    <location>
        <position position="1"/>
    </location>
</feature>
<evidence type="ECO:0000313" key="3">
    <source>
        <dbReference type="Proteomes" id="UP001189429"/>
    </source>
</evidence>
<evidence type="ECO:0000313" key="2">
    <source>
        <dbReference type="EMBL" id="CAK0831448.1"/>
    </source>
</evidence>
<feature type="compositionally biased region" description="Low complexity" evidence="1">
    <location>
        <begin position="242"/>
        <end position="292"/>
    </location>
</feature>
<dbReference type="EMBL" id="CAUYUJ010011259">
    <property type="protein sequence ID" value="CAK0831448.1"/>
    <property type="molecule type" value="Genomic_DNA"/>
</dbReference>
<organism evidence="2 3">
    <name type="scientific">Prorocentrum cordatum</name>
    <dbReference type="NCBI Taxonomy" id="2364126"/>
    <lineage>
        <taxon>Eukaryota</taxon>
        <taxon>Sar</taxon>
        <taxon>Alveolata</taxon>
        <taxon>Dinophyceae</taxon>
        <taxon>Prorocentrales</taxon>
        <taxon>Prorocentraceae</taxon>
        <taxon>Prorocentrum</taxon>
    </lineage>
</organism>
<keyword evidence="3" id="KW-1185">Reference proteome</keyword>
<sequence>PFWLKLVLAPEPLGGAMSLLQAGLAFVGGYAVKTHCLEVPCHARISASGKTIKLSVVVHSADLVGAPCGPGLIENLRPVVGVCAGDKTKETERGDWSKEEGRWCFQEAVTLVVGPGDELSVCLSCSTRYNLYVAAVSLTTKRVGEVCFPVSQVLSRLRPEDRDAEGMVHVTPVMPFDVTQDGSVTGRVYLSFETNAPPPSQKAVDVSRCCGWGGTSMERLCLADEDDASGVGAGPPLVRHQGAAAPSAPGRSPAAAGGAPAAPAGEAPRAARRQCGAGRRAAARKGPAARAPCPSSRGGASRACPAWARGEEGKGYSPPSR</sequence>
<protein>
    <recommendedName>
        <fullName evidence="4">C2 domain-containing protein</fullName>
    </recommendedName>
</protein>
<feature type="region of interest" description="Disordered" evidence="1">
    <location>
        <begin position="232"/>
        <end position="321"/>
    </location>
</feature>
<gene>
    <name evidence="2" type="ORF">PCOR1329_LOCUS29762</name>
</gene>
<proteinExistence type="predicted"/>
<reference evidence="2" key="1">
    <citation type="submission" date="2023-10" db="EMBL/GenBank/DDBJ databases">
        <authorList>
            <person name="Chen Y."/>
            <person name="Shah S."/>
            <person name="Dougan E. K."/>
            <person name="Thang M."/>
            <person name="Chan C."/>
        </authorList>
    </citation>
    <scope>NUCLEOTIDE SEQUENCE [LARGE SCALE GENOMIC DNA]</scope>
</reference>
<evidence type="ECO:0000256" key="1">
    <source>
        <dbReference type="SAM" id="MobiDB-lite"/>
    </source>
</evidence>
<accession>A0ABN9SIC1</accession>
<comment type="caution">
    <text evidence="2">The sequence shown here is derived from an EMBL/GenBank/DDBJ whole genome shotgun (WGS) entry which is preliminary data.</text>
</comment>